<sequence length="405" mass="46751">MSLYIKPLFNQPSLPQRLQTHRTFVDAKVKWVRDPFLDTVVQKEKNLKPILALKTLILSSPTKTLPISTASSHKHHLLHLPTTTTTASFIQKYHSFFQLFELKPHSLPHIKLTQKAIKLHSEESSIHNSPPHRKDAAERLAKLLMLTGANKLPIRVIDCLKFDLGLPHNYILTLLSDFPDYFQVSSVKDSNSDSETLCLELVSRRDDLAVSLVEKNAMSENFGYRKGMRLAFPMRFSKGFELEKKVRNWVEEWQSLPYISPYEDAFHLNPSGDQAEKWTVAVLHELLSLLVSKKTEGENLFCLGEWLGFGSRFKKALVHHPGIFYVSNKIRTQTVVLREAYRKDFLVEKHPLMGMRYRYIHLMNKVKKRHKLGGVLADGRKKQVSLDAKKGEEREEDDKIRKTMS</sequence>
<dbReference type="Proteomes" id="UP001415857">
    <property type="component" value="Unassembled WGS sequence"/>
</dbReference>
<evidence type="ECO:0000256" key="1">
    <source>
        <dbReference type="SAM" id="MobiDB-lite"/>
    </source>
</evidence>
<keyword evidence="4" id="KW-1185">Reference proteome</keyword>
<feature type="compositionally biased region" description="Basic and acidic residues" evidence="1">
    <location>
        <begin position="387"/>
        <end position="405"/>
    </location>
</feature>
<evidence type="ECO:0000313" key="3">
    <source>
        <dbReference type="EMBL" id="KAK9286612.1"/>
    </source>
</evidence>
<gene>
    <name evidence="3" type="ORF">L1049_015012</name>
</gene>
<organism evidence="3 4">
    <name type="scientific">Liquidambar formosana</name>
    <name type="common">Formosan gum</name>
    <dbReference type="NCBI Taxonomy" id="63359"/>
    <lineage>
        <taxon>Eukaryota</taxon>
        <taxon>Viridiplantae</taxon>
        <taxon>Streptophyta</taxon>
        <taxon>Embryophyta</taxon>
        <taxon>Tracheophyta</taxon>
        <taxon>Spermatophyta</taxon>
        <taxon>Magnoliopsida</taxon>
        <taxon>eudicotyledons</taxon>
        <taxon>Gunneridae</taxon>
        <taxon>Pentapetalae</taxon>
        <taxon>Saxifragales</taxon>
        <taxon>Altingiaceae</taxon>
        <taxon>Liquidambar</taxon>
    </lineage>
</organism>
<feature type="domain" description="PORR" evidence="2">
    <location>
        <begin position="32"/>
        <end position="367"/>
    </location>
</feature>
<dbReference type="GO" id="GO:0003723">
    <property type="term" value="F:RNA binding"/>
    <property type="evidence" value="ECO:0007669"/>
    <property type="project" value="InterPro"/>
</dbReference>
<dbReference type="InterPro" id="IPR045040">
    <property type="entry name" value="PORR_fam"/>
</dbReference>
<evidence type="ECO:0000259" key="2">
    <source>
        <dbReference type="Pfam" id="PF11955"/>
    </source>
</evidence>
<dbReference type="EMBL" id="JBBPBK010000004">
    <property type="protein sequence ID" value="KAK9286612.1"/>
    <property type="molecule type" value="Genomic_DNA"/>
</dbReference>
<dbReference type="AlphaFoldDB" id="A0AAP0X1L2"/>
<dbReference type="InterPro" id="IPR021099">
    <property type="entry name" value="PORR_domain"/>
</dbReference>
<name>A0AAP0X1L2_LIQFO</name>
<accession>A0AAP0X1L2</accession>
<reference evidence="3 4" key="1">
    <citation type="journal article" date="2024" name="Plant J.">
        <title>Genome sequences and population genomics reveal climatic adaptation and genomic divergence between two closely related sweetgum species.</title>
        <authorList>
            <person name="Xu W.Q."/>
            <person name="Ren C.Q."/>
            <person name="Zhang X.Y."/>
            <person name="Comes H.P."/>
            <person name="Liu X.H."/>
            <person name="Li Y.G."/>
            <person name="Kettle C.J."/>
            <person name="Jalonen R."/>
            <person name="Gaisberger H."/>
            <person name="Ma Y.Z."/>
            <person name="Qiu Y.X."/>
        </authorList>
    </citation>
    <scope>NUCLEOTIDE SEQUENCE [LARGE SCALE GENOMIC DNA]</scope>
    <source>
        <strain evidence="3">Hangzhou</strain>
    </source>
</reference>
<dbReference type="PANTHER" id="PTHR31476:SF19">
    <property type="entry name" value="UBIQUITIN CARBOXYL-TERMINAL HYDROLASE FAMILY PROTEIN"/>
    <property type="match status" value="1"/>
</dbReference>
<evidence type="ECO:0000313" key="4">
    <source>
        <dbReference type="Proteomes" id="UP001415857"/>
    </source>
</evidence>
<comment type="caution">
    <text evidence="3">The sequence shown here is derived from an EMBL/GenBank/DDBJ whole genome shotgun (WGS) entry which is preliminary data.</text>
</comment>
<proteinExistence type="predicted"/>
<protein>
    <recommendedName>
        <fullName evidence="2">PORR domain-containing protein</fullName>
    </recommendedName>
</protein>
<feature type="region of interest" description="Disordered" evidence="1">
    <location>
        <begin position="386"/>
        <end position="405"/>
    </location>
</feature>
<dbReference type="Pfam" id="PF11955">
    <property type="entry name" value="PORR"/>
    <property type="match status" value="1"/>
</dbReference>
<dbReference type="PANTHER" id="PTHR31476">
    <property type="entry name" value="PROTEIN WHAT'S THIS FACTOR 1 HOMOLOG, CHLOROPLASTIC"/>
    <property type="match status" value="1"/>
</dbReference>